<dbReference type="GO" id="GO:0016747">
    <property type="term" value="F:acyltransferase activity, transferring groups other than amino-acyl groups"/>
    <property type="evidence" value="ECO:0007669"/>
    <property type="project" value="InterPro"/>
</dbReference>
<gene>
    <name evidence="2" type="ORF">UC35_17015</name>
</gene>
<dbReference type="InterPro" id="IPR016181">
    <property type="entry name" value="Acyl_CoA_acyltransferase"/>
</dbReference>
<protein>
    <submittedName>
        <fullName evidence="2">GCN5 family acetyltransferase</fullName>
    </submittedName>
</protein>
<dbReference type="Gene3D" id="3.40.630.30">
    <property type="match status" value="1"/>
</dbReference>
<accession>A0A127JW52</accession>
<dbReference type="AlphaFoldDB" id="A0A127JW52"/>
<evidence type="ECO:0000313" key="2">
    <source>
        <dbReference type="EMBL" id="AMO24227.1"/>
    </source>
</evidence>
<dbReference type="OrthoDB" id="8894819at2"/>
<dbReference type="RefSeq" id="WP_061501762.1">
    <property type="nucleotide sequence ID" value="NZ_CP010951.1"/>
</dbReference>
<feature type="domain" description="N-acetyltransferase" evidence="1">
    <location>
        <begin position="3"/>
        <end position="194"/>
    </location>
</feature>
<keyword evidence="3" id="KW-1185">Reference proteome</keyword>
<dbReference type="EMBL" id="CP010951">
    <property type="protein sequence ID" value="AMO24227.1"/>
    <property type="molecule type" value="Genomic_DNA"/>
</dbReference>
<evidence type="ECO:0000313" key="3">
    <source>
        <dbReference type="Proteomes" id="UP000070433"/>
    </source>
</evidence>
<dbReference type="Pfam" id="PF00583">
    <property type="entry name" value="Acetyltransf_1"/>
    <property type="match status" value="1"/>
</dbReference>
<keyword evidence="2" id="KW-0808">Transferase</keyword>
<evidence type="ECO:0000259" key="1">
    <source>
        <dbReference type="PROSITE" id="PS51186"/>
    </source>
</evidence>
<reference evidence="2 3" key="1">
    <citation type="journal article" date="2014" name="Int. J. Syst. Evol. Microbiol.">
        <title>Ramlibacter solisilvae sp. nov., isolated from forest soil, and emended description of the genus Ramlibacter.</title>
        <authorList>
            <person name="Lee H.J."/>
            <person name="Lee S.H."/>
            <person name="Lee S.S."/>
            <person name="Lee J.S."/>
            <person name="Kim Y."/>
            <person name="Kim S.C."/>
            <person name="Jeon C.O."/>
        </authorList>
    </citation>
    <scope>NUCLEOTIDE SEQUENCE [LARGE SCALE GENOMIC DNA]</scope>
    <source>
        <strain evidence="2 3">5-10</strain>
    </source>
</reference>
<dbReference type="PROSITE" id="PS51186">
    <property type="entry name" value="GNAT"/>
    <property type="match status" value="1"/>
</dbReference>
<name>A0A127JW52_9BURK</name>
<proteinExistence type="predicted"/>
<dbReference type="SUPFAM" id="SSF55729">
    <property type="entry name" value="Acyl-CoA N-acyltransferases (Nat)"/>
    <property type="match status" value="1"/>
</dbReference>
<organism evidence="2 3">
    <name type="scientific">Ramlibacter tataouinensis</name>
    <dbReference type="NCBI Taxonomy" id="94132"/>
    <lineage>
        <taxon>Bacteria</taxon>
        <taxon>Pseudomonadati</taxon>
        <taxon>Pseudomonadota</taxon>
        <taxon>Betaproteobacteria</taxon>
        <taxon>Burkholderiales</taxon>
        <taxon>Comamonadaceae</taxon>
        <taxon>Ramlibacter</taxon>
    </lineage>
</organism>
<dbReference type="PATRIC" id="fig|94132.3.peg.3476"/>
<dbReference type="InterPro" id="IPR000182">
    <property type="entry name" value="GNAT_dom"/>
</dbReference>
<dbReference type="Proteomes" id="UP000070433">
    <property type="component" value="Chromosome"/>
</dbReference>
<sequence>MRFTTKPLTNQTWPDLEAIFDARGCSVARGCWCMFYRRSGAAGVPSAYGERAQQSRKDLRALAEGGAQVGLIGYRDGVPVGWVSFGPREDFAKLRRSPVLKPVDDEPVWSIVCFVVPSEHRGQGVAKALLAAAVAYCRKKRVRLLEAYPVDKAHRAHDQDMWFGAKSMFDAAGFEEVARRKPERPIVRIRPTAS</sequence>